<dbReference type="AlphaFoldDB" id="A0A182U558"/>
<keyword evidence="2" id="KW-1133">Transmembrane helix</keyword>
<reference evidence="4" key="1">
    <citation type="submission" date="2014-01" db="EMBL/GenBank/DDBJ databases">
        <title>The Genome Sequence of Anopheles melas CM1001059_A (V2).</title>
        <authorList>
            <consortium name="The Broad Institute Genomics Platform"/>
            <person name="Neafsey D.E."/>
            <person name="Besansky N."/>
            <person name="Howell P."/>
            <person name="Walton C."/>
            <person name="Young S.K."/>
            <person name="Zeng Q."/>
            <person name="Gargeya S."/>
            <person name="Fitzgerald M."/>
            <person name="Haas B."/>
            <person name="Abouelleil A."/>
            <person name="Allen A.W."/>
            <person name="Alvarado L."/>
            <person name="Arachchi H.M."/>
            <person name="Berlin A.M."/>
            <person name="Chapman S.B."/>
            <person name="Gainer-Dewar J."/>
            <person name="Goldberg J."/>
            <person name="Griggs A."/>
            <person name="Gujja S."/>
            <person name="Hansen M."/>
            <person name="Howarth C."/>
            <person name="Imamovic A."/>
            <person name="Ireland A."/>
            <person name="Larimer J."/>
            <person name="McCowan C."/>
            <person name="Murphy C."/>
            <person name="Pearson M."/>
            <person name="Poon T.W."/>
            <person name="Priest M."/>
            <person name="Roberts A."/>
            <person name="Saif S."/>
            <person name="Shea T."/>
            <person name="Sisk P."/>
            <person name="Sykes S."/>
            <person name="Wortman J."/>
            <person name="Nusbaum C."/>
            <person name="Birren B."/>
        </authorList>
    </citation>
    <scope>NUCLEOTIDE SEQUENCE [LARGE SCALE GENOMIC DNA]</scope>
    <source>
        <strain evidence="4">CM1001059</strain>
    </source>
</reference>
<evidence type="ECO:0000313" key="4">
    <source>
        <dbReference type="Proteomes" id="UP000075902"/>
    </source>
</evidence>
<sequence length="207" mass="22655">MAVRGPGCCGGGSGGGCQHVLRAILVAVLDDEPARAEIFHRLRAGSGRGAYVEKLLLLLWLVLMRMVMLLLLLLVMVLLLMMLVELLLLLLLLLLQPLLQIIVLLRGRMPPGDNATNEKCEEKTTTASAAVTASPSPPQPQPITLKPPVTPFINQYSKPVLPRPRSTYFLTKRNGVKTDPASDAADLTFRKKSLFWRLRAPPGGAYR</sequence>
<feature type="region of interest" description="Disordered" evidence="1">
    <location>
        <begin position="113"/>
        <end position="141"/>
    </location>
</feature>
<evidence type="ECO:0000256" key="1">
    <source>
        <dbReference type="SAM" id="MobiDB-lite"/>
    </source>
</evidence>
<feature type="transmembrane region" description="Helical" evidence="2">
    <location>
        <begin position="86"/>
        <end position="105"/>
    </location>
</feature>
<feature type="compositionally biased region" description="Low complexity" evidence="1">
    <location>
        <begin position="125"/>
        <end position="134"/>
    </location>
</feature>
<evidence type="ECO:0000313" key="3">
    <source>
        <dbReference type="EnsemblMetazoa" id="AMEC014082-PA"/>
    </source>
</evidence>
<name>A0A182U558_9DIPT</name>
<keyword evidence="2" id="KW-0812">Transmembrane</keyword>
<organism evidence="3 4">
    <name type="scientific">Anopheles melas</name>
    <dbReference type="NCBI Taxonomy" id="34690"/>
    <lineage>
        <taxon>Eukaryota</taxon>
        <taxon>Metazoa</taxon>
        <taxon>Ecdysozoa</taxon>
        <taxon>Arthropoda</taxon>
        <taxon>Hexapoda</taxon>
        <taxon>Insecta</taxon>
        <taxon>Pterygota</taxon>
        <taxon>Neoptera</taxon>
        <taxon>Endopterygota</taxon>
        <taxon>Diptera</taxon>
        <taxon>Nematocera</taxon>
        <taxon>Culicoidea</taxon>
        <taxon>Culicidae</taxon>
        <taxon>Anophelinae</taxon>
        <taxon>Anopheles</taxon>
    </lineage>
</organism>
<dbReference type="Proteomes" id="UP000075902">
    <property type="component" value="Unassembled WGS sequence"/>
</dbReference>
<accession>A0A182U558</accession>
<keyword evidence="2" id="KW-0472">Membrane</keyword>
<keyword evidence="4" id="KW-1185">Reference proteome</keyword>
<dbReference type="PROSITE" id="PS51257">
    <property type="entry name" value="PROKAR_LIPOPROTEIN"/>
    <property type="match status" value="1"/>
</dbReference>
<reference evidence="3" key="2">
    <citation type="submission" date="2020-05" db="UniProtKB">
        <authorList>
            <consortium name="EnsemblMetazoa"/>
        </authorList>
    </citation>
    <scope>IDENTIFICATION</scope>
    <source>
        <strain evidence="3">CM1001059</strain>
    </source>
</reference>
<dbReference type="VEuPathDB" id="VectorBase:AMEC014082"/>
<evidence type="ECO:0000256" key="2">
    <source>
        <dbReference type="SAM" id="Phobius"/>
    </source>
</evidence>
<protein>
    <submittedName>
        <fullName evidence="3">Uncharacterized protein</fullName>
    </submittedName>
</protein>
<feature type="transmembrane region" description="Helical" evidence="2">
    <location>
        <begin position="55"/>
        <end position="80"/>
    </location>
</feature>
<proteinExistence type="predicted"/>
<dbReference type="EnsemblMetazoa" id="AMEC014082-RA">
    <property type="protein sequence ID" value="AMEC014082-PA"/>
    <property type="gene ID" value="AMEC014082"/>
</dbReference>